<comment type="function">
    <text evidence="4">Catalyzes the methylation of 5-hydroxyuridine (ho5U) to form 5-methoxyuridine (mo5U) at position 34 in tRNAs.</text>
</comment>
<feature type="binding site" evidence="4">
    <location>
        <position position="69"/>
    </location>
    <ligand>
        <name>S-adenosyl-L-methionine</name>
        <dbReference type="ChEBI" id="CHEBI:59789"/>
    </ligand>
</feature>
<evidence type="ECO:0000313" key="6">
    <source>
        <dbReference type="Proteomes" id="UP000616595"/>
    </source>
</evidence>
<feature type="binding site" evidence="4">
    <location>
        <begin position="115"/>
        <end position="116"/>
    </location>
    <ligand>
        <name>S-adenosyl-L-methionine</name>
        <dbReference type="ChEBI" id="CHEBI:59789"/>
    </ligand>
</feature>
<feature type="binding site" evidence="4">
    <location>
        <position position="133"/>
    </location>
    <ligand>
        <name>S-adenosyl-L-methionine</name>
        <dbReference type="ChEBI" id="CHEBI:59789"/>
    </ligand>
</feature>
<evidence type="ECO:0000256" key="4">
    <source>
        <dbReference type="HAMAP-Rule" id="MF_02217"/>
    </source>
</evidence>
<comment type="catalytic activity">
    <reaction evidence="4">
        <text>5-hydroxyuridine(34) in tRNA + S-adenosyl-L-methionine = 5-methoxyuridine(34) in tRNA + S-adenosyl-L-homocysteine + H(+)</text>
        <dbReference type="Rhea" id="RHEA:60524"/>
        <dbReference type="Rhea" id="RHEA-COMP:13381"/>
        <dbReference type="Rhea" id="RHEA-COMP:15591"/>
        <dbReference type="ChEBI" id="CHEBI:15378"/>
        <dbReference type="ChEBI" id="CHEBI:57856"/>
        <dbReference type="ChEBI" id="CHEBI:59789"/>
        <dbReference type="ChEBI" id="CHEBI:136877"/>
        <dbReference type="ChEBI" id="CHEBI:143860"/>
    </reaction>
</comment>
<dbReference type="Gene3D" id="3.40.50.150">
    <property type="entry name" value="Vaccinia Virus protein VP39"/>
    <property type="match status" value="1"/>
</dbReference>
<dbReference type="InterPro" id="IPR002935">
    <property type="entry name" value="SAM_O-MeTrfase"/>
</dbReference>
<dbReference type="RefSeq" id="WP_148565593.1">
    <property type="nucleotide sequence ID" value="NZ_RXYA01000001.1"/>
</dbReference>
<keyword evidence="3 4" id="KW-0949">S-adenosyl-L-methionine</keyword>
<evidence type="ECO:0000256" key="2">
    <source>
        <dbReference type="ARBA" id="ARBA00022679"/>
    </source>
</evidence>
<evidence type="ECO:0000256" key="3">
    <source>
        <dbReference type="ARBA" id="ARBA00022691"/>
    </source>
</evidence>
<dbReference type="CDD" id="cd02440">
    <property type="entry name" value="AdoMet_MTases"/>
    <property type="match status" value="1"/>
</dbReference>
<comment type="caution">
    <text evidence="5">The sequence shown here is derived from an EMBL/GenBank/DDBJ whole genome shotgun (WGS) entry which is preliminary data.</text>
</comment>
<dbReference type="PANTHER" id="PTHR43836">
    <property type="entry name" value="CATECHOL O-METHYLTRANSFERASE 1-RELATED"/>
    <property type="match status" value="1"/>
</dbReference>
<keyword evidence="4" id="KW-0460">Magnesium</keyword>
<dbReference type="PANTHER" id="PTHR43836:SF2">
    <property type="entry name" value="CATECHOL O-METHYLTRANSFERASE 1-RELATED"/>
    <property type="match status" value="1"/>
</dbReference>
<comment type="similarity">
    <text evidence="4">Belongs to the class I-like SAM-binding methyltransferase superfamily. Cation-dependent O-methyltransferase family.</text>
</comment>
<dbReference type="EC" id="2.1.1.-" evidence="4"/>
<dbReference type="GO" id="GO:0000287">
    <property type="term" value="F:magnesium ion binding"/>
    <property type="evidence" value="ECO:0007669"/>
    <property type="project" value="UniProtKB-UniRule"/>
</dbReference>
<feature type="binding site" evidence="4">
    <location>
        <position position="39"/>
    </location>
    <ligand>
        <name>S-adenosyl-L-methionine</name>
        <dbReference type="ChEBI" id="CHEBI:59789"/>
    </ligand>
</feature>
<dbReference type="GO" id="GO:0008171">
    <property type="term" value="F:O-methyltransferase activity"/>
    <property type="evidence" value="ECO:0007669"/>
    <property type="project" value="InterPro"/>
</dbReference>
<dbReference type="InterPro" id="IPR043675">
    <property type="entry name" value="TrmR_methyltr"/>
</dbReference>
<protein>
    <recommendedName>
        <fullName evidence="4">tRNA 5-hydroxyuridine methyltransferase</fullName>
        <ecNumber evidence="4">2.1.1.-</ecNumber>
    </recommendedName>
    <alternativeName>
        <fullName evidence="4">ho5U methyltransferase</fullName>
    </alternativeName>
</protein>
<feature type="binding site" evidence="4">
    <location>
        <position position="160"/>
    </location>
    <ligand>
        <name>Mg(2+)</name>
        <dbReference type="ChEBI" id="CHEBI:18420"/>
    </ligand>
</feature>
<feature type="binding site" evidence="4">
    <location>
        <position position="87"/>
    </location>
    <ligand>
        <name>S-adenosyl-L-methionine</name>
        <dbReference type="ChEBI" id="CHEBI:59789"/>
    </ligand>
</feature>
<keyword evidence="6" id="KW-1185">Reference proteome</keyword>
<keyword evidence="2 4" id="KW-0808">Transferase</keyword>
<evidence type="ECO:0000313" key="5">
    <source>
        <dbReference type="EMBL" id="MBC3886978.1"/>
    </source>
</evidence>
<dbReference type="EMBL" id="WJBD01000001">
    <property type="protein sequence ID" value="MBC3886978.1"/>
    <property type="molecule type" value="Genomic_DNA"/>
</dbReference>
<dbReference type="OrthoDB" id="9799672at2"/>
<dbReference type="GO" id="GO:0030488">
    <property type="term" value="P:tRNA methylation"/>
    <property type="evidence" value="ECO:0007669"/>
    <property type="project" value="UniProtKB-UniRule"/>
</dbReference>
<keyword evidence="4" id="KW-0479">Metal-binding</keyword>
<accession>A0A923HYM0</accession>
<dbReference type="HAMAP" id="MF_02217">
    <property type="entry name" value="TrmR_methyltr"/>
    <property type="match status" value="1"/>
</dbReference>
<reference evidence="5" key="2">
    <citation type="submission" date="2020-10" db="EMBL/GenBank/DDBJ databases">
        <title>Comparative genomics of the Acetobacterium genus.</title>
        <authorList>
            <person name="Marshall C."/>
            <person name="May H."/>
            <person name="Norman S."/>
        </authorList>
    </citation>
    <scope>NUCLEOTIDE SEQUENCE</scope>
    <source>
        <strain evidence="5">DER-2019</strain>
    </source>
</reference>
<organism evidence="5 6">
    <name type="scientific">Acetobacterium paludosum</name>
    <dbReference type="NCBI Taxonomy" id="52693"/>
    <lineage>
        <taxon>Bacteria</taxon>
        <taxon>Bacillati</taxon>
        <taxon>Bacillota</taxon>
        <taxon>Clostridia</taxon>
        <taxon>Eubacteriales</taxon>
        <taxon>Eubacteriaceae</taxon>
        <taxon>Acetobacterium</taxon>
    </lineage>
</organism>
<dbReference type="InterPro" id="IPR029063">
    <property type="entry name" value="SAM-dependent_MTases_sf"/>
</dbReference>
<reference evidence="5" key="1">
    <citation type="submission" date="2019-10" db="EMBL/GenBank/DDBJ databases">
        <authorList>
            <person name="Ross D.E."/>
            <person name="Gulliver D."/>
        </authorList>
    </citation>
    <scope>NUCLEOTIDE SEQUENCE</scope>
    <source>
        <strain evidence="5">DER-2019</strain>
    </source>
</reference>
<proteinExistence type="inferred from homology"/>
<feature type="binding site" evidence="4">
    <location>
        <position position="159"/>
    </location>
    <ligand>
        <name>Mg(2+)</name>
        <dbReference type="ChEBI" id="CHEBI:18420"/>
    </ligand>
</feature>
<comment type="subunit">
    <text evidence="4">Homodimer.</text>
</comment>
<dbReference type="Pfam" id="PF01596">
    <property type="entry name" value="Methyltransf_3"/>
    <property type="match status" value="1"/>
</dbReference>
<gene>
    <name evidence="4" type="primary">trmR</name>
    <name evidence="5" type="ORF">GH810_01440</name>
</gene>
<feature type="binding site" evidence="4">
    <location>
        <position position="133"/>
    </location>
    <ligand>
        <name>Mg(2+)</name>
        <dbReference type="ChEBI" id="CHEBI:18420"/>
    </ligand>
</feature>
<dbReference type="Proteomes" id="UP000616595">
    <property type="component" value="Unassembled WGS sequence"/>
</dbReference>
<evidence type="ECO:0000256" key="1">
    <source>
        <dbReference type="ARBA" id="ARBA00022603"/>
    </source>
</evidence>
<dbReference type="SUPFAM" id="SSF53335">
    <property type="entry name" value="S-adenosyl-L-methionine-dependent methyltransferases"/>
    <property type="match status" value="1"/>
</dbReference>
<dbReference type="AlphaFoldDB" id="A0A923HYM0"/>
<sequence>MSEIVQDYIEDYIRGLIPLGSPEIEDFRIRAENEEIPIIHKEVQKHIEMLIHANKIQSVLEVGTAVGYSSSIFALAMGPQGQVDTIERSLKMIVQADENISALGLKKQINILIGDAQEKVEELTKTYDMIFLDGAKGHYIHLLDHCLRCLKPGGMLVSDNVLFKGMIASDDLVVRRKITIVKRMRKYLEVISNHPQLITSVLPLGDGLAVSWKKDELDVNGENP</sequence>
<name>A0A923HYM0_9FIRM</name>
<keyword evidence="1 4" id="KW-0489">Methyltransferase</keyword>
<dbReference type="PROSITE" id="PS51682">
    <property type="entry name" value="SAM_OMT_I"/>
    <property type="match status" value="1"/>
</dbReference>
<keyword evidence="4" id="KW-0819">tRNA processing</keyword>
<dbReference type="GO" id="GO:0016300">
    <property type="term" value="F:tRNA (uridine) methyltransferase activity"/>
    <property type="evidence" value="ECO:0007669"/>
    <property type="project" value="UniProtKB-UniRule"/>
</dbReference>